<organism evidence="1 2">
    <name type="scientific">Cavenderia fasciculata</name>
    <name type="common">Slime mold</name>
    <name type="synonym">Dictyostelium fasciculatum</name>
    <dbReference type="NCBI Taxonomy" id="261658"/>
    <lineage>
        <taxon>Eukaryota</taxon>
        <taxon>Amoebozoa</taxon>
        <taxon>Evosea</taxon>
        <taxon>Eumycetozoa</taxon>
        <taxon>Dictyostelia</taxon>
        <taxon>Acytosteliales</taxon>
        <taxon>Cavenderiaceae</taxon>
        <taxon>Cavenderia</taxon>
    </lineage>
</organism>
<gene>
    <name evidence="1" type="ORF">DFA_10582</name>
</gene>
<dbReference type="EMBL" id="GL883026">
    <property type="protein sequence ID" value="EGG15739.1"/>
    <property type="molecule type" value="Genomic_DNA"/>
</dbReference>
<dbReference type="RefSeq" id="XP_004354486.1">
    <property type="nucleotide sequence ID" value="XM_004354434.1"/>
</dbReference>
<dbReference type="AlphaFoldDB" id="F4QAM0"/>
<accession>F4QAM0</accession>
<reference evidence="2" key="1">
    <citation type="journal article" date="2011" name="Genome Res.">
        <title>Phylogeny-wide analysis of social amoeba genomes highlights ancient origins for complex intercellular communication.</title>
        <authorList>
            <person name="Heidel A.J."/>
            <person name="Lawal H.M."/>
            <person name="Felder M."/>
            <person name="Schilde C."/>
            <person name="Helps N.R."/>
            <person name="Tunggal B."/>
            <person name="Rivero F."/>
            <person name="John U."/>
            <person name="Schleicher M."/>
            <person name="Eichinger L."/>
            <person name="Platzer M."/>
            <person name="Noegel A.A."/>
            <person name="Schaap P."/>
            <person name="Gloeckner G."/>
        </authorList>
    </citation>
    <scope>NUCLEOTIDE SEQUENCE [LARGE SCALE GENOMIC DNA]</scope>
    <source>
        <strain evidence="2">SH3</strain>
    </source>
</reference>
<protein>
    <submittedName>
        <fullName evidence="1">Uncharacterized protein</fullName>
    </submittedName>
</protein>
<dbReference type="GeneID" id="14867279"/>
<sequence length="83" mass="9178">MAGNTHLIRQYSDAYVDTIYLTVDPSTRSLFCLTYNLSRTGKRAAESIDVGAKVASIGAIQHVESEIIEALKKKIKTGSRFRT</sequence>
<keyword evidence="2" id="KW-1185">Reference proteome</keyword>
<dbReference type="KEGG" id="dfa:DFA_10582"/>
<evidence type="ECO:0000313" key="1">
    <source>
        <dbReference type="EMBL" id="EGG15739.1"/>
    </source>
</evidence>
<evidence type="ECO:0000313" key="2">
    <source>
        <dbReference type="Proteomes" id="UP000007797"/>
    </source>
</evidence>
<dbReference type="Proteomes" id="UP000007797">
    <property type="component" value="Unassembled WGS sequence"/>
</dbReference>
<proteinExistence type="predicted"/>
<name>F4QAM0_CACFS</name>